<dbReference type="Pfam" id="PF00378">
    <property type="entry name" value="ECH_1"/>
    <property type="match status" value="1"/>
</dbReference>
<sequence>MPVNALVGGPVLRVDGSREISAELTHAVADLCDEAESTGADFAALYVSGAPPGDPGDAVEKRPDVAAVTKWERTVRRFERLRLPTLAAASGECGGVALDLLLTADVRVAAPDVRLRLAFQEHGTWPGMAAFRLVQQLGLAPARRMVLFGRPLTAREALERGLVDQLSTDPRRTLVAAARLLRRMSGPELAIRRQLAFDAQWMSFEDALGPHLAACDRALRAANGVTT</sequence>
<protein>
    <submittedName>
        <fullName evidence="1">Enoyl-CoA hydratase</fullName>
    </submittedName>
</protein>
<dbReference type="HOGENOM" id="CLU_1189384_0_0_11"/>
<dbReference type="OrthoDB" id="6006525at2"/>
<dbReference type="PANTHER" id="PTHR11941">
    <property type="entry name" value="ENOYL-COA HYDRATASE-RELATED"/>
    <property type="match status" value="1"/>
</dbReference>
<name>A0A066YP63_9ACTN</name>
<dbReference type="GO" id="GO:0006635">
    <property type="term" value="P:fatty acid beta-oxidation"/>
    <property type="evidence" value="ECO:0007669"/>
    <property type="project" value="TreeGrafter"/>
</dbReference>
<dbReference type="RefSeq" id="WP_035868265.1">
    <property type="nucleotide sequence ID" value="NZ_KK853997.1"/>
</dbReference>
<dbReference type="NCBIfam" id="NF042431">
    <property type="entry name" value="EnCoAhydt_DpgB"/>
    <property type="match status" value="1"/>
</dbReference>
<dbReference type="PANTHER" id="PTHR11941:SF54">
    <property type="entry name" value="ENOYL-COA HYDRATASE, MITOCHONDRIAL"/>
    <property type="match status" value="1"/>
</dbReference>
<dbReference type="InterPro" id="IPR029045">
    <property type="entry name" value="ClpP/crotonase-like_dom_sf"/>
</dbReference>
<gene>
    <name evidence="1" type="ORF">KCH_64790</name>
</gene>
<dbReference type="CDD" id="cd06558">
    <property type="entry name" value="crotonase-like"/>
    <property type="match status" value="1"/>
</dbReference>
<dbReference type="InterPro" id="IPR053545">
    <property type="entry name" value="Enoyl-CoA_hydratase-like"/>
</dbReference>
<comment type="caution">
    <text evidence="1">The sequence shown here is derived from an EMBL/GenBank/DDBJ whole genome shotgun (WGS) entry which is preliminary data.</text>
</comment>
<dbReference type="PATRIC" id="fig|1348663.4.peg.6269"/>
<proteinExistence type="predicted"/>
<dbReference type="GO" id="GO:0003824">
    <property type="term" value="F:catalytic activity"/>
    <property type="evidence" value="ECO:0007669"/>
    <property type="project" value="UniProtKB-ARBA"/>
</dbReference>
<dbReference type="EMBL" id="JNBY01000131">
    <property type="protein sequence ID" value="KDN81759.1"/>
    <property type="molecule type" value="Genomic_DNA"/>
</dbReference>
<dbReference type="Gene3D" id="3.90.226.10">
    <property type="entry name" value="2-enoyl-CoA Hydratase, Chain A, domain 1"/>
    <property type="match status" value="1"/>
</dbReference>
<keyword evidence="2" id="KW-1185">Reference proteome</keyword>
<dbReference type="Proteomes" id="UP000027178">
    <property type="component" value="Unassembled WGS sequence"/>
</dbReference>
<evidence type="ECO:0000313" key="2">
    <source>
        <dbReference type="Proteomes" id="UP000027178"/>
    </source>
</evidence>
<reference evidence="1 2" key="1">
    <citation type="submission" date="2014-05" db="EMBL/GenBank/DDBJ databases">
        <title>Draft Genome Sequence of Kitasatospora cheerisanensis KCTC 2395.</title>
        <authorList>
            <person name="Nam D.H."/>
        </authorList>
    </citation>
    <scope>NUCLEOTIDE SEQUENCE [LARGE SCALE GENOMIC DNA]</scope>
    <source>
        <strain evidence="1 2">KCTC 2395</strain>
    </source>
</reference>
<dbReference type="SUPFAM" id="SSF52096">
    <property type="entry name" value="ClpP/crotonase"/>
    <property type="match status" value="1"/>
</dbReference>
<accession>A0A066YP63</accession>
<dbReference type="InterPro" id="IPR001753">
    <property type="entry name" value="Enoyl-CoA_hydra/iso"/>
</dbReference>
<evidence type="ECO:0000313" key="1">
    <source>
        <dbReference type="EMBL" id="KDN81759.1"/>
    </source>
</evidence>
<organism evidence="1 2">
    <name type="scientific">Kitasatospora cheerisanensis KCTC 2395</name>
    <dbReference type="NCBI Taxonomy" id="1348663"/>
    <lineage>
        <taxon>Bacteria</taxon>
        <taxon>Bacillati</taxon>
        <taxon>Actinomycetota</taxon>
        <taxon>Actinomycetes</taxon>
        <taxon>Kitasatosporales</taxon>
        <taxon>Streptomycetaceae</taxon>
        <taxon>Kitasatospora</taxon>
    </lineage>
</organism>
<dbReference type="eggNOG" id="COG1024">
    <property type="taxonomic scope" value="Bacteria"/>
</dbReference>
<dbReference type="AlphaFoldDB" id="A0A066YP63"/>